<feature type="compositionally biased region" description="Basic and acidic residues" evidence="1">
    <location>
        <begin position="43"/>
        <end position="62"/>
    </location>
</feature>
<protein>
    <submittedName>
        <fullName evidence="2">Putative peptidoglycan bound protein</fullName>
    </submittedName>
</protein>
<proteinExistence type="predicted"/>
<name>U3A146_9EURY</name>
<evidence type="ECO:0000313" key="2">
    <source>
        <dbReference type="EMBL" id="GAD51344.1"/>
    </source>
</evidence>
<sequence length="263" mass="26770">MAELDIGASQAEYLEELREALADEHLDGYGAMRPRDALQYLIDRHEATRPADDLVPDVESRAADGAAADDEPSVAGDDTLVDAPGVTPVETTGSDDETASMPETSGEAPLSPDEAAAAVADADADADAASSASADATPDAAGGASADIDGGGDRGEEADGSADTGIDADEETDADEDASAADSGRDSGGAGTTTATAVADDASPSGPSGSPLRQMMALLEEHDDAWEEVDSSDGKYVVTLPDGSSEHARTRDDVRALLFKHYR</sequence>
<dbReference type="AlphaFoldDB" id="U3A146"/>
<feature type="compositionally biased region" description="Low complexity" evidence="1">
    <location>
        <begin position="192"/>
        <end position="211"/>
    </location>
</feature>
<feature type="compositionally biased region" description="Low complexity" evidence="1">
    <location>
        <begin position="108"/>
        <end position="148"/>
    </location>
</feature>
<dbReference type="EMBL" id="BATA01000001">
    <property type="protein sequence ID" value="GAD51344.1"/>
    <property type="molecule type" value="Genomic_DNA"/>
</dbReference>
<keyword evidence="3" id="KW-1185">Reference proteome</keyword>
<organism evidence="2 3">
    <name type="scientific">Halarchaeum acidiphilum MH1-52-1</name>
    <dbReference type="NCBI Taxonomy" id="1261545"/>
    <lineage>
        <taxon>Archaea</taxon>
        <taxon>Methanobacteriati</taxon>
        <taxon>Methanobacteriota</taxon>
        <taxon>Stenosarchaea group</taxon>
        <taxon>Halobacteria</taxon>
        <taxon>Halobacteriales</taxon>
        <taxon>Halobacteriaceae</taxon>
    </lineage>
</organism>
<dbReference type="Proteomes" id="UP000016986">
    <property type="component" value="Unassembled WGS sequence"/>
</dbReference>
<comment type="caution">
    <text evidence="2">The sequence shown here is derived from an EMBL/GenBank/DDBJ whole genome shotgun (WGS) entry which is preliminary data.</text>
</comment>
<dbReference type="eggNOG" id="arCOG09005">
    <property type="taxonomic scope" value="Archaea"/>
</dbReference>
<feature type="compositionally biased region" description="Acidic residues" evidence="1">
    <location>
        <begin position="158"/>
        <end position="179"/>
    </location>
</feature>
<feature type="region of interest" description="Disordered" evidence="1">
    <location>
        <begin position="43"/>
        <end position="212"/>
    </location>
</feature>
<reference evidence="2 3" key="1">
    <citation type="submission" date="2013-09" db="EMBL/GenBank/DDBJ databases">
        <title>Whole genome sequencing of Halarchaeum acidiphilum strain MH1-52-1.</title>
        <authorList>
            <person name="Shimane Y."/>
            <person name="Minegishi H."/>
            <person name="Nishi S."/>
            <person name="Echigo A."/>
            <person name="Shuto A."/>
            <person name="Konishi M."/>
            <person name="Ito T."/>
            <person name="Ohkuma M."/>
            <person name="Ohta Y."/>
            <person name="Nagano Y."/>
            <person name="Tsubouchi T."/>
            <person name="Mori K."/>
            <person name="Usui K."/>
            <person name="Kamekura M."/>
            <person name="Usami R."/>
            <person name="Takaki Y."/>
            <person name="Hatada Y."/>
        </authorList>
    </citation>
    <scope>NUCLEOTIDE SEQUENCE [LARGE SCALE GENOMIC DNA]</scope>
    <source>
        <strain evidence="2 3">JCM 16109</strain>
    </source>
</reference>
<accession>U3A146</accession>
<dbReference type="OrthoDB" id="205007at2157"/>
<evidence type="ECO:0000313" key="3">
    <source>
        <dbReference type="Proteomes" id="UP000016986"/>
    </source>
</evidence>
<evidence type="ECO:0000256" key="1">
    <source>
        <dbReference type="SAM" id="MobiDB-lite"/>
    </source>
</evidence>
<dbReference type="RefSeq" id="WP_021779514.1">
    <property type="nucleotide sequence ID" value="NZ_BATA01000001.1"/>
</dbReference>
<gene>
    <name evidence="2" type="ORF">MBEHAL_0104</name>
</gene>